<dbReference type="AlphaFoldDB" id="A0A811QQ75"/>
<evidence type="ECO:0000313" key="1">
    <source>
        <dbReference type="EMBL" id="CAD6261140.1"/>
    </source>
</evidence>
<reference evidence="1" key="1">
    <citation type="submission" date="2020-10" db="EMBL/GenBank/DDBJ databases">
        <authorList>
            <person name="Han B."/>
            <person name="Lu T."/>
            <person name="Zhao Q."/>
            <person name="Huang X."/>
            <person name="Zhao Y."/>
        </authorList>
    </citation>
    <scope>NUCLEOTIDE SEQUENCE</scope>
</reference>
<gene>
    <name evidence="1" type="ORF">NCGR_LOCUS44561</name>
</gene>
<sequence>MQGKITPLSEGCAMYCKAPPEVMPQFKQYLEEGKVLYIWKACVERAKPGYRVVDAPYMLKLIIRTEIFEGNSNDKSFPKNKKIIKLIKTK</sequence>
<dbReference type="OrthoDB" id="687755at2759"/>
<protein>
    <submittedName>
        <fullName evidence="1">Uncharacterized protein</fullName>
    </submittedName>
</protein>
<accession>A0A811QQ75</accession>
<dbReference type="InterPro" id="IPR012340">
    <property type="entry name" value="NA-bd_OB-fold"/>
</dbReference>
<name>A0A811QQ75_9POAL</name>
<dbReference type="Gene3D" id="2.40.50.140">
    <property type="entry name" value="Nucleic acid-binding proteins"/>
    <property type="match status" value="1"/>
</dbReference>
<proteinExistence type="predicted"/>
<dbReference type="SUPFAM" id="SSF50249">
    <property type="entry name" value="Nucleic acid-binding proteins"/>
    <property type="match status" value="1"/>
</dbReference>
<keyword evidence="2" id="KW-1185">Reference proteome</keyword>
<dbReference type="Proteomes" id="UP000604825">
    <property type="component" value="Unassembled WGS sequence"/>
</dbReference>
<organism evidence="1 2">
    <name type="scientific">Miscanthus lutarioriparius</name>
    <dbReference type="NCBI Taxonomy" id="422564"/>
    <lineage>
        <taxon>Eukaryota</taxon>
        <taxon>Viridiplantae</taxon>
        <taxon>Streptophyta</taxon>
        <taxon>Embryophyta</taxon>
        <taxon>Tracheophyta</taxon>
        <taxon>Spermatophyta</taxon>
        <taxon>Magnoliopsida</taxon>
        <taxon>Liliopsida</taxon>
        <taxon>Poales</taxon>
        <taxon>Poaceae</taxon>
        <taxon>PACMAD clade</taxon>
        <taxon>Panicoideae</taxon>
        <taxon>Andropogonodae</taxon>
        <taxon>Andropogoneae</taxon>
        <taxon>Saccharinae</taxon>
        <taxon>Miscanthus</taxon>
    </lineage>
</organism>
<evidence type="ECO:0000313" key="2">
    <source>
        <dbReference type="Proteomes" id="UP000604825"/>
    </source>
</evidence>
<comment type="caution">
    <text evidence="1">The sequence shown here is derived from an EMBL/GenBank/DDBJ whole genome shotgun (WGS) entry which is preliminary data.</text>
</comment>
<dbReference type="EMBL" id="CAJGYO010000011">
    <property type="protein sequence ID" value="CAD6261140.1"/>
    <property type="molecule type" value="Genomic_DNA"/>
</dbReference>